<keyword evidence="5 7" id="KW-1133">Transmembrane helix</keyword>
<evidence type="ECO:0000256" key="7">
    <source>
        <dbReference type="RuleBase" id="RU363032"/>
    </source>
</evidence>
<dbReference type="OrthoDB" id="3524874at2"/>
<dbReference type="CDD" id="cd06261">
    <property type="entry name" value="TM_PBP2"/>
    <property type="match status" value="1"/>
</dbReference>
<dbReference type="EMBL" id="LT629791">
    <property type="protein sequence ID" value="SDU76888.1"/>
    <property type="molecule type" value="Genomic_DNA"/>
</dbReference>
<feature type="transmembrane region" description="Helical" evidence="7">
    <location>
        <begin position="116"/>
        <end position="137"/>
    </location>
</feature>
<evidence type="ECO:0000256" key="2">
    <source>
        <dbReference type="ARBA" id="ARBA00022448"/>
    </source>
</evidence>
<dbReference type="GO" id="GO:0005886">
    <property type="term" value="C:plasma membrane"/>
    <property type="evidence" value="ECO:0007669"/>
    <property type="project" value="UniProtKB-SubCell"/>
</dbReference>
<dbReference type="Pfam" id="PF00528">
    <property type="entry name" value="BPD_transp_1"/>
    <property type="match status" value="1"/>
</dbReference>
<feature type="domain" description="ABC transmembrane type-1" evidence="8">
    <location>
        <begin position="81"/>
        <end position="276"/>
    </location>
</feature>
<evidence type="ECO:0000256" key="5">
    <source>
        <dbReference type="ARBA" id="ARBA00022989"/>
    </source>
</evidence>
<dbReference type="InterPro" id="IPR000515">
    <property type="entry name" value="MetI-like"/>
</dbReference>
<accession>A0A1H2L8I7</accession>
<gene>
    <name evidence="9" type="ORF">SAMN04488563_5349</name>
</gene>
<dbReference type="InterPro" id="IPR035906">
    <property type="entry name" value="MetI-like_sf"/>
</dbReference>
<evidence type="ECO:0000313" key="9">
    <source>
        <dbReference type="EMBL" id="SDU76888.1"/>
    </source>
</evidence>
<sequence>MTTNRRPPWMERPRPVTVGAKGVALVVLVLLVTVPFLVVVSTSLASQAEVDANGGWVLWPQDPSLHAYREILAGGVVTRALTISAGVTLFGTLASLTVTALLAYALSRPVVGGRPVMVVVLLVFVLPPAMIPTYLVVQGLGMLNTWPALVAPVLVSVFNLVVMRGFFQGIPDELYDAAKVDGAGELQTLVRIVLPLSKAVLAVVGLFYAVGFWNAFFSAILYLHDSSMWPIQAVLRQYVLQGATLEGSMAEEITYAPQSIQMAVLVLATLPIVCVYPFLQRHFVKGVLTGAVKT</sequence>
<dbReference type="SUPFAM" id="SSF161098">
    <property type="entry name" value="MetI-like"/>
    <property type="match status" value="1"/>
</dbReference>
<evidence type="ECO:0000256" key="4">
    <source>
        <dbReference type="ARBA" id="ARBA00022692"/>
    </source>
</evidence>
<organism evidence="9 10">
    <name type="scientific">Jiangella alkaliphila</name>
    <dbReference type="NCBI Taxonomy" id="419479"/>
    <lineage>
        <taxon>Bacteria</taxon>
        <taxon>Bacillati</taxon>
        <taxon>Actinomycetota</taxon>
        <taxon>Actinomycetes</taxon>
        <taxon>Jiangellales</taxon>
        <taxon>Jiangellaceae</taxon>
        <taxon>Jiangella</taxon>
    </lineage>
</organism>
<evidence type="ECO:0000259" key="8">
    <source>
        <dbReference type="PROSITE" id="PS50928"/>
    </source>
</evidence>
<feature type="transmembrane region" description="Helical" evidence="7">
    <location>
        <begin position="71"/>
        <end position="104"/>
    </location>
</feature>
<dbReference type="RefSeq" id="WP_046772547.1">
    <property type="nucleotide sequence ID" value="NZ_LBMC01000066.1"/>
</dbReference>
<protein>
    <submittedName>
        <fullName evidence="9">Putative aldouronate transport system permease protein</fullName>
    </submittedName>
</protein>
<dbReference type="Proteomes" id="UP000182977">
    <property type="component" value="Chromosome I"/>
</dbReference>
<comment type="similarity">
    <text evidence="7">Belongs to the binding-protein-dependent transport system permease family.</text>
</comment>
<evidence type="ECO:0000256" key="3">
    <source>
        <dbReference type="ARBA" id="ARBA00022475"/>
    </source>
</evidence>
<evidence type="ECO:0000256" key="1">
    <source>
        <dbReference type="ARBA" id="ARBA00004651"/>
    </source>
</evidence>
<reference evidence="10" key="1">
    <citation type="submission" date="2016-10" db="EMBL/GenBank/DDBJ databases">
        <authorList>
            <person name="Varghese N."/>
            <person name="Submissions S."/>
        </authorList>
    </citation>
    <scope>NUCLEOTIDE SEQUENCE [LARGE SCALE GENOMIC DNA]</scope>
    <source>
        <strain evidence="10">DSM 45079</strain>
    </source>
</reference>
<proteinExistence type="inferred from homology"/>
<dbReference type="AlphaFoldDB" id="A0A1H2L8I7"/>
<dbReference type="GO" id="GO:0055085">
    <property type="term" value="P:transmembrane transport"/>
    <property type="evidence" value="ECO:0007669"/>
    <property type="project" value="InterPro"/>
</dbReference>
<comment type="subcellular location">
    <subcellularLocation>
        <location evidence="1 7">Cell membrane</location>
        <topology evidence="1 7">Multi-pass membrane protein</topology>
    </subcellularLocation>
</comment>
<keyword evidence="10" id="KW-1185">Reference proteome</keyword>
<keyword evidence="3" id="KW-1003">Cell membrane</keyword>
<feature type="transmembrane region" description="Helical" evidence="7">
    <location>
        <begin position="199"/>
        <end position="223"/>
    </location>
</feature>
<keyword evidence="2 7" id="KW-0813">Transport</keyword>
<dbReference type="PROSITE" id="PS50928">
    <property type="entry name" value="ABC_TM1"/>
    <property type="match status" value="1"/>
</dbReference>
<dbReference type="STRING" id="419479.SAMN04488563_5349"/>
<feature type="transmembrane region" description="Helical" evidence="7">
    <location>
        <begin position="259"/>
        <end position="279"/>
    </location>
</feature>
<name>A0A1H2L8I7_9ACTN</name>
<dbReference type="Gene3D" id="1.10.3720.10">
    <property type="entry name" value="MetI-like"/>
    <property type="match status" value="1"/>
</dbReference>
<dbReference type="PANTHER" id="PTHR43744:SF9">
    <property type="entry name" value="POLYGALACTURONAN_RHAMNOGALACTURONAN TRANSPORT SYSTEM PERMEASE PROTEIN YTCP"/>
    <property type="match status" value="1"/>
</dbReference>
<evidence type="ECO:0000313" key="10">
    <source>
        <dbReference type="Proteomes" id="UP000182977"/>
    </source>
</evidence>
<feature type="transmembrane region" description="Helical" evidence="7">
    <location>
        <begin position="149"/>
        <end position="167"/>
    </location>
</feature>
<dbReference type="PANTHER" id="PTHR43744">
    <property type="entry name" value="ABC TRANSPORTER PERMEASE PROTEIN MG189-RELATED-RELATED"/>
    <property type="match status" value="1"/>
</dbReference>
<evidence type="ECO:0000256" key="6">
    <source>
        <dbReference type="ARBA" id="ARBA00023136"/>
    </source>
</evidence>
<keyword evidence="4 7" id="KW-0812">Transmembrane</keyword>
<keyword evidence="6 7" id="KW-0472">Membrane</keyword>